<dbReference type="SMART" id="SM00382">
    <property type="entry name" value="AAA"/>
    <property type="match status" value="1"/>
</dbReference>
<protein>
    <submittedName>
        <fullName evidence="5">ATP-binding cassette domain-containing protein</fullName>
    </submittedName>
</protein>
<dbReference type="Pfam" id="PF12399">
    <property type="entry name" value="BCA_ABC_TP_C"/>
    <property type="match status" value="1"/>
</dbReference>
<keyword evidence="2" id="KW-0547">Nucleotide-binding</keyword>
<sequence length="253" mass="28054">MLNIQNLSKRFGGMDVISGLNLHVKAGRIHSIIGPNGAGKTTLFNLITGLYKPDSGDIRFEQTLLNPLKPHRIAKLGISRNFQNIRLFSHMTVEENLRMGQGTQISFGLSSLIPYLHGNKRQSLEGELERVLDLLCFERKRDLPASQLSYGEQKRLEIGRAVCSGAKLILLDEPAAGLNPEESAQLNEFILTIRDHGVTVLLIEHDMSVVMKISDIVTVINFGQKIAEGTPQDIRHHPAVLEAYLGSEEEEAV</sequence>
<dbReference type="PROSITE" id="PS00211">
    <property type="entry name" value="ABC_TRANSPORTER_1"/>
    <property type="match status" value="1"/>
</dbReference>
<dbReference type="Pfam" id="PF00005">
    <property type="entry name" value="ABC_tran"/>
    <property type="match status" value="1"/>
</dbReference>
<dbReference type="InterPro" id="IPR003593">
    <property type="entry name" value="AAA+_ATPase"/>
</dbReference>
<dbReference type="InterPro" id="IPR027417">
    <property type="entry name" value="P-loop_NTPase"/>
</dbReference>
<dbReference type="Proteomes" id="UP000450917">
    <property type="component" value="Unassembled WGS sequence"/>
</dbReference>
<dbReference type="SUPFAM" id="SSF52540">
    <property type="entry name" value="P-loop containing nucleoside triphosphate hydrolases"/>
    <property type="match status" value="1"/>
</dbReference>
<dbReference type="PROSITE" id="PS50893">
    <property type="entry name" value="ABC_TRANSPORTER_2"/>
    <property type="match status" value="1"/>
</dbReference>
<accession>A0A7X3CR49</accession>
<dbReference type="InterPro" id="IPR017871">
    <property type="entry name" value="ABC_transporter-like_CS"/>
</dbReference>
<keyword evidence="1" id="KW-0813">Transport</keyword>
<dbReference type="Gene3D" id="3.40.50.300">
    <property type="entry name" value="P-loop containing nucleotide triphosphate hydrolases"/>
    <property type="match status" value="1"/>
</dbReference>
<dbReference type="GO" id="GO:0042941">
    <property type="term" value="P:D-alanine transmembrane transport"/>
    <property type="evidence" value="ECO:0007669"/>
    <property type="project" value="TreeGrafter"/>
</dbReference>
<evidence type="ECO:0000313" key="6">
    <source>
        <dbReference type="Proteomes" id="UP000450917"/>
    </source>
</evidence>
<dbReference type="GO" id="GO:0015192">
    <property type="term" value="F:L-phenylalanine transmembrane transporter activity"/>
    <property type="evidence" value="ECO:0007669"/>
    <property type="project" value="TreeGrafter"/>
</dbReference>
<dbReference type="GO" id="GO:0005886">
    <property type="term" value="C:plasma membrane"/>
    <property type="evidence" value="ECO:0007669"/>
    <property type="project" value="TreeGrafter"/>
</dbReference>
<dbReference type="AlphaFoldDB" id="A0A7X3CR49"/>
<organism evidence="5 6">
    <name type="scientific">Paenibacillus validus</name>
    <dbReference type="NCBI Taxonomy" id="44253"/>
    <lineage>
        <taxon>Bacteria</taxon>
        <taxon>Bacillati</taxon>
        <taxon>Bacillota</taxon>
        <taxon>Bacilli</taxon>
        <taxon>Bacillales</taxon>
        <taxon>Paenibacillaceae</taxon>
        <taxon>Paenibacillus</taxon>
    </lineage>
</organism>
<keyword evidence="3 5" id="KW-0067">ATP-binding</keyword>
<dbReference type="PANTHER" id="PTHR45772:SF7">
    <property type="entry name" value="AMINO ACID ABC TRANSPORTER ATP-BINDING PROTEIN"/>
    <property type="match status" value="1"/>
</dbReference>
<dbReference type="EMBL" id="WNZX01000001">
    <property type="protein sequence ID" value="MUG69371.1"/>
    <property type="molecule type" value="Genomic_DNA"/>
</dbReference>
<dbReference type="GO" id="GO:0005304">
    <property type="term" value="F:L-valine transmembrane transporter activity"/>
    <property type="evidence" value="ECO:0007669"/>
    <property type="project" value="TreeGrafter"/>
</dbReference>
<evidence type="ECO:0000256" key="2">
    <source>
        <dbReference type="ARBA" id="ARBA00022741"/>
    </source>
</evidence>
<comment type="caution">
    <text evidence="5">The sequence shown here is derived from an EMBL/GenBank/DDBJ whole genome shotgun (WGS) entry which is preliminary data.</text>
</comment>
<dbReference type="RefSeq" id="WP_127607527.1">
    <property type="nucleotide sequence ID" value="NZ_JARTHJ010000177.1"/>
</dbReference>
<name>A0A7X3CR49_9BACL</name>
<dbReference type="GO" id="GO:0015808">
    <property type="term" value="P:L-alanine transport"/>
    <property type="evidence" value="ECO:0007669"/>
    <property type="project" value="TreeGrafter"/>
</dbReference>
<dbReference type="GO" id="GO:1903806">
    <property type="term" value="P:L-isoleucine import across plasma membrane"/>
    <property type="evidence" value="ECO:0007669"/>
    <property type="project" value="TreeGrafter"/>
</dbReference>
<dbReference type="GO" id="GO:0016887">
    <property type="term" value="F:ATP hydrolysis activity"/>
    <property type="evidence" value="ECO:0007669"/>
    <property type="project" value="InterPro"/>
</dbReference>
<gene>
    <name evidence="5" type="ORF">GNP93_01645</name>
</gene>
<keyword evidence="6" id="KW-1185">Reference proteome</keyword>
<dbReference type="CDD" id="cd03219">
    <property type="entry name" value="ABC_Mj1267_LivG_branched"/>
    <property type="match status" value="1"/>
</dbReference>
<evidence type="ECO:0000256" key="3">
    <source>
        <dbReference type="ARBA" id="ARBA00022840"/>
    </source>
</evidence>
<feature type="domain" description="ABC transporter" evidence="4">
    <location>
        <begin position="2"/>
        <end position="247"/>
    </location>
</feature>
<dbReference type="GO" id="GO:0005524">
    <property type="term" value="F:ATP binding"/>
    <property type="evidence" value="ECO:0007669"/>
    <property type="project" value="UniProtKB-KW"/>
</dbReference>
<dbReference type="InterPro" id="IPR051120">
    <property type="entry name" value="ABC_AA/LPS_Transport"/>
</dbReference>
<dbReference type="InterPro" id="IPR003439">
    <property type="entry name" value="ABC_transporter-like_ATP-bd"/>
</dbReference>
<dbReference type="GO" id="GO:0015188">
    <property type="term" value="F:L-isoleucine transmembrane transporter activity"/>
    <property type="evidence" value="ECO:0007669"/>
    <property type="project" value="TreeGrafter"/>
</dbReference>
<dbReference type="InterPro" id="IPR032823">
    <property type="entry name" value="BCA_ABC_TP_C"/>
</dbReference>
<reference evidence="5 6" key="1">
    <citation type="submission" date="2019-11" db="EMBL/GenBank/DDBJ databases">
        <title>Draft genome sequences of five Paenibacillus species of dairy origin.</title>
        <authorList>
            <person name="Olajide A.M."/>
            <person name="Chen S."/>
            <person name="Lapointe G."/>
        </authorList>
    </citation>
    <scope>NUCLEOTIDE SEQUENCE [LARGE SCALE GENOMIC DNA]</scope>
    <source>
        <strain evidence="5 6">2CS3</strain>
    </source>
</reference>
<dbReference type="GO" id="GO:1903805">
    <property type="term" value="P:L-valine import across plasma membrane"/>
    <property type="evidence" value="ECO:0007669"/>
    <property type="project" value="TreeGrafter"/>
</dbReference>
<evidence type="ECO:0000259" key="4">
    <source>
        <dbReference type="PROSITE" id="PS50893"/>
    </source>
</evidence>
<evidence type="ECO:0000313" key="5">
    <source>
        <dbReference type="EMBL" id="MUG69371.1"/>
    </source>
</evidence>
<dbReference type="FunFam" id="3.40.50.300:FF:000421">
    <property type="entry name" value="Branched-chain amino acid ABC transporter ATP-binding protein"/>
    <property type="match status" value="1"/>
</dbReference>
<dbReference type="PANTHER" id="PTHR45772">
    <property type="entry name" value="CONSERVED COMPONENT OF ABC TRANSPORTER FOR NATURAL AMINO ACIDS-RELATED"/>
    <property type="match status" value="1"/>
</dbReference>
<proteinExistence type="predicted"/>
<evidence type="ECO:0000256" key="1">
    <source>
        <dbReference type="ARBA" id="ARBA00022448"/>
    </source>
</evidence>